<comment type="caution">
    <text evidence="4">The sequence shown here is derived from an EMBL/GenBank/DDBJ whole genome shotgun (WGS) entry which is preliminary data.</text>
</comment>
<dbReference type="InterPro" id="IPR029056">
    <property type="entry name" value="Ribokinase-like"/>
</dbReference>
<dbReference type="SUPFAM" id="SSF53613">
    <property type="entry name" value="Ribokinase-like"/>
    <property type="match status" value="1"/>
</dbReference>
<evidence type="ECO:0000313" key="5">
    <source>
        <dbReference type="Proteomes" id="UP000824078"/>
    </source>
</evidence>
<dbReference type="GO" id="GO:0016301">
    <property type="term" value="F:kinase activity"/>
    <property type="evidence" value="ECO:0007669"/>
    <property type="project" value="UniProtKB-KW"/>
</dbReference>
<protein>
    <submittedName>
        <fullName evidence="4">Carbohydrate kinase family protein</fullName>
    </submittedName>
</protein>
<feature type="domain" description="Carbohydrate kinase PfkB" evidence="3">
    <location>
        <begin position="29"/>
        <end position="295"/>
    </location>
</feature>
<dbReference type="Proteomes" id="UP000824078">
    <property type="component" value="Unassembled WGS sequence"/>
</dbReference>
<keyword evidence="2 4" id="KW-0418">Kinase</keyword>
<dbReference type="Pfam" id="PF00294">
    <property type="entry name" value="PfkB"/>
    <property type="match status" value="1"/>
</dbReference>
<organism evidence="4 5">
    <name type="scientific">Candidatus Coprovicinus avistercoris</name>
    <dbReference type="NCBI Taxonomy" id="2840754"/>
    <lineage>
        <taxon>Bacteria</taxon>
        <taxon>Bacillati</taxon>
        <taxon>Actinomycetota</taxon>
        <taxon>Coriobacteriia</taxon>
        <taxon>Coriobacteriales</taxon>
        <taxon>Coriobacteriaceae</taxon>
        <taxon>Coriobacteriaceae incertae sedis</taxon>
        <taxon>Candidatus Coprovicinus</taxon>
    </lineage>
</organism>
<dbReference type="PANTHER" id="PTHR10584:SF166">
    <property type="entry name" value="RIBOKINASE"/>
    <property type="match status" value="1"/>
</dbReference>
<dbReference type="AlphaFoldDB" id="A0A9D1L498"/>
<accession>A0A9D1L498</accession>
<evidence type="ECO:0000313" key="4">
    <source>
        <dbReference type="EMBL" id="HIU24384.1"/>
    </source>
</evidence>
<proteinExistence type="predicted"/>
<dbReference type="EMBL" id="DVMQ01000017">
    <property type="protein sequence ID" value="HIU24384.1"/>
    <property type="molecule type" value="Genomic_DNA"/>
</dbReference>
<dbReference type="InterPro" id="IPR011611">
    <property type="entry name" value="PfkB_dom"/>
</dbReference>
<keyword evidence="1" id="KW-0808">Transferase</keyword>
<sequence length="324" mass="35050">MKTVSHERVFFVGDVATDEYYQAPYFPSIKEKIIVHALKPQMGGMIANAACVFASYGVPAQFMTALKPSENSRNLCAGLERAGLDTTHMVWDESLPESKTIVILAEDEHTVFIPTMGITRIDIPAETLEALRDADYVYSNFWEIAPLAAGDLSGLDLLLDLKAHGTKIWCDLDVAELGPGHQRLLSALDVVFVNEVGEKNLANHLGGDPITALHELGVRMVVVTRAEQGASVYMANHVPLEVEGWPVEVVDVTGAGDTFCSSFLYANLCSDDIELCARFANAAAARAVCGMGPRSGAVGAASVLDFMSQRGVDITPFQVFLRNE</sequence>
<name>A0A9D1L498_9ACTN</name>
<evidence type="ECO:0000259" key="3">
    <source>
        <dbReference type="Pfam" id="PF00294"/>
    </source>
</evidence>
<dbReference type="PANTHER" id="PTHR10584">
    <property type="entry name" value="SUGAR KINASE"/>
    <property type="match status" value="1"/>
</dbReference>
<reference evidence="4" key="2">
    <citation type="journal article" date="2021" name="PeerJ">
        <title>Extensive microbial diversity within the chicken gut microbiome revealed by metagenomics and culture.</title>
        <authorList>
            <person name="Gilroy R."/>
            <person name="Ravi A."/>
            <person name="Getino M."/>
            <person name="Pursley I."/>
            <person name="Horton D.L."/>
            <person name="Alikhan N.F."/>
            <person name="Baker D."/>
            <person name="Gharbi K."/>
            <person name="Hall N."/>
            <person name="Watson M."/>
            <person name="Adriaenssens E.M."/>
            <person name="Foster-Nyarko E."/>
            <person name="Jarju S."/>
            <person name="Secka A."/>
            <person name="Antonio M."/>
            <person name="Oren A."/>
            <person name="Chaudhuri R.R."/>
            <person name="La Ragione R."/>
            <person name="Hildebrand F."/>
            <person name="Pallen M.J."/>
        </authorList>
    </citation>
    <scope>NUCLEOTIDE SEQUENCE</scope>
    <source>
        <strain evidence="4">ChiHjej12B11-29160</strain>
    </source>
</reference>
<dbReference type="Gene3D" id="3.40.1190.20">
    <property type="match status" value="1"/>
</dbReference>
<evidence type="ECO:0000256" key="2">
    <source>
        <dbReference type="ARBA" id="ARBA00022777"/>
    </source>
</evidence>
<gene>
    <name evidence="4" type="ORF">IAD17_05635</name>
</gene>
<evidence type="ECO:0000256" key="1">
    <source>
        <dbReference type="ARBA" id="ARBA00022679"/>
    </source>
</evidence>
<reference evidence="4" key="1">
    <citation type="submission" date="2020-10" db="EMBL/GenBank/DDBJ databases">
        <authorList>
            <person name="Gilroy R."/>
        </authorList>
    </citation>
    <scope>NUCLEOTIDE SEQUENCE</scope>
    <source>
        <strain evidence="4">ChiHjej12B11-29160</strain>
    </source>
</reference>